<feature type="transmembrane region" description="Helical" evidence="2">
    <location>
        <begin position="40"/>
        <end position="60"/>
    </location>
</feature>
<organism evidence="3 4">
    <name type="scientific">Armillaria solidipes</name>
    <dbReference type="NCBI Taxonomy" id="1076256"/>
    <lineage>
        <taxon>Eukaryota</taxon>
        <taxon>Fungi</taxon>
        <taxon>Dikarya</taxon>
        <taxon>Basidiomycota</taxon>
        <taxon>Agaricomycotina</taxon>
        <taxon>Agaricomycetes</taxon>
        <taxon>Agaricomycetidae</taxon>
        <taxon>Agaricales</taxon>
        <taxon>Marasmiineae</taxon>
        <taxon>Physalacriaceae</taxon>
        <taxon>Armillaria</taxon>
    </lineage>
</organism>
<evidence type="ECO:0000313" key="4">
    <source>
        <dbReference type="Proteomes" id="UP000218334"/>
    </source>
</evidence>
<dbReference type="AlphaFoldDB" id="A0A2H3BIQ1"/>
<name>A0A2H3BIQ1_9AGAR</name>
<feature type="region of interest" description="Disordered" evidence="1">
    <location>
        <begin position="160"/>
        <end position="211"/>
    </location>
</feature>
<keyword evidence="4" id="KW-1185">Reference proteome</keyword>
<sequence length="300" mass="33057">MPTLNTSHNPINVIFRPVVKTRSYSRSLTPIIDLPMSFPFFHLCTFIAFIPLVLALNIRLDSTPIGFHNTSVSLRWTQDDPSDFILGAFLIHTKESVMVTRAMQPVENFTENRTTYMTFNYTSLPGKRDCILLAWLPDSNPGHHFAQSEVFSVTDPEATTSKPISSISSTSSVSRTALHRPGTMVDTAGPESTTSESTNPSSPTPGTAPPVLSTTNVVPIETIVGIVIGSFALLLSIVLALLIWRWRNRQKAKESAPSRAFWRSLNKKSPPASQTLPAYTPTVPLSSLELDESCFHRMIG</sequence>
<feature type="compositionally biased region" description="Low complexity" evidence="1">
    <location>
        <begin position="189"/>
        <end position="201"/>
    </location>
</feature>
<evidence type="ECO:0000256" key="1">
    <source>
        <dbReference type="SAM" id="MobiDB-lite"/>
    </source>
</evidence>
<keyword evidence="2" id="KW-1133">Transmembrane helix</keyword>
<feature type="compositionally biased region" description="Low complexity" evidence="1">
    <location>
        <begin position="160"/>
        <end position="176"/>
    </location>
</feature>
<accession>A0A2H3BIQ1</accession>
<proteinExistence type="predicted"/>
<gene>
    <name evidence="3" type="ORF">ARMSODRAFT_461761</name>
</gene>
<evidence type="ECO:0000313" key="3">
    <source>
        <dbReference type="EMBL" id="PBK64437.1"/>
    </source>
</evidence>
<evidence type="ECO:0000256" key="2">
    <source>
        <dbReference type="SAM" id="Phobius"/>
    </source>
</evidence>
<protein>
    <submittedName>
        <fullName evidence="3">Uncharacterized protein</fullName>
    </submittedName>
</protein>
<feature type="transmembrane region" description="Helical" evidence="2">
    <location>
        <begin position="223"/>
        <end position="244"/>
    </location>
</feature>
<dbReference type="Proteomes" id="UP000218334">
    <property type="component" value="Unassembled WGS sequence"/>
</dbReference>
<dbReference type="EMBL" id="KZ293451">
    <property type="protein sequence ID" value="PBK64437.1"/>
    <property type="molecule type" value="Genomic_DNA"/>
</dbReference>
<keyword evidence="2" id="KW-0812">Transmembrane</keyword>
<keyword evidence="2" id="KW-0472">Membrane</keyword>
<reference evidence="4" key="1">
    <citation type="journal article" date="2017" name="Nat. Ecol. Evol.">
        <title>Genome expansion and lineage-specific genetic innovations in the forest pathogenic fungi Armillaria.</title>
        <authorList>
            <person name="Sipos G."/>
            <person name="Prasanna A.N."/>
            <person name="Walter M.C."/>
            <person name="O'Connor E."/>
            <person name="Balint B."/>
            <person name="Krizsan K."/>
            <person name="Kiss B."/>
            <person name="Hess J."/>
            <person name="Varga T."/>
            <person name="Slot J."/>
            <person name="Riley R."/>
            <person name="Boka B."/>
            <person name="Rigling D."/>
            <person name="Barry K."/>
            <person name="Lee J."/>
            <person name="Mihaltcheva S."/>
            <person name="LaButti K."/>
            <person name="Lipzen A."/>
            <person name="Waldron R."/>
            <person name="Moloney N.M."/>
            <person name="Sperisen C."/>
            <person name="Kredics L."/>
            <person name="Vagvoelgyi C."/>
            <person name="Patrignani A."/>
            <person name="Fitzpatrick D."/>
            <person name="Nagy I."/>
            <person name="Doyle S."/>
            <person name="Anderson J.B."/>
            <person name="Grigoriev I.V."/>
            <person name="Gueldener U."/>
            <person name="Muensterkoetter M."/>
            <person name="Nagy L.G."/>
        </authorList>
    </citation>
    <scope>NUCLEOTIDE SEQUENCE [LARGE SCALE GENOMIC DNA]</scope>
    <source>
        <strain evidence="4">28-4</strain>
    </source>
</reference>